<dbReference type="EC" id="3.2.1.35" evidence="10"/>
<sequence length="452" mass="52357">MDPSNLLGIFRGCINGLVIFWHLLHIPVCSGQPQLKTALPLKRNIPFLAMWNAPTDLCTRKFGVTFDLTSFPMVSTTRRSPFQQDVRIFFNRMIGLYPHYDEVTGQEFNGGIPQQLKMDEHLRKAEQDVRELIPSNKSRGLAVIDWENWRPLWSRNWHHKLIYRRQSIELVQQKDLSLTPQRAAEIAKAQFEEAAKKIILKSLQLGKQLRPNQLWGYYLFPNCYNYMHKNRNTTYTGVCPSHAISQNNELLWLWQESTALYPSIYLSKMFRSSDNAKLFVQNRVQEAMRVAALYKENYSLPVYPYTRIVYRNSLNETLSEANLISTIGESASLGAAGIVVWESTNSTKNKHTCTMLQGLVNTLLNRYVLNVTHAARLCSRALCRHKGRCLRKNWESSDYLHLNPNNFKIRRKNNGRLTVLGQASLKDLEYMAEKFTCQCYVGKNCDSRSRIH</sequence>
<feature type="disulfide bond" evidence="9">
    <location>
        <begin position="383"/>
        <end position="437"/>
    </location>
</feature>
<evidence type="ECO:0000313" key="11">
    <source>
        <dbReference type="EMBL" id="GCB72526.1"/>
    </source>
</evidence>
<dbReference type="Proteomes" id="UP000288216">
    <property type="component" value="Unassembled WGS sequence"/>
</dbReference>
<comment type="catalytic activity">
    <reaction evidence="1 10">
        <text>Random hydrolysis of (1-&gt;4)-linkages between N-acetyl-beta-D-glucosamine and D-glucuronate residues in hyaluronate.</text>
        <dbReference type="EC" id="3.2.1.35"/>
    </reaction>
</comment>
<protein>
    <recommendedName>
        <fullName evidence="10">Hyaluronidase</fullName>
        <ecNumber evidence="10">3.2.1.35</ecNumber>
    </recommendedName>
</protein>
<dbReference type="Gene3D" id="3.20.20.70">
    <property type="entry name" value="Aldolase class I"/>
    <property type="match status" value="1"/>
</dbReference>
<evidence type="ECO:0000313" key="12">
    <source>
        <dbReference type="Proteomes" id="UP000288216"/>
    </source>
</evidence>
<dbReference type="PANTHER" id="PTHR11769:SF20">
    <property type="entry name" value="HYALURONIDASE PH-20"/>
    <property type="match status" value="1"/>
</dbReference>
<evidence type="ECO:0000256" key="1">
    <source>
        <dbReference type="ARBA" id="ARBA00000251"/>
    </source>
</evidence>
<dbReference type="EMBL" id="BFAA01002124">
    <property type="protein sequence ID" value="GCB72526.1"/>
    <property type="molecule type" value="Genomic_DNA"/>
</dbReference>
<keyword evidence="12" id="KW-1185">Reference proteome</keyword>
<proteinExistence type="inferred from homology"/>
<dbReference type="SUPFAM" id="SSF51445">
    <property type="entry name" value="(Trans)glycosidases"/>
    <property type="match status" value="1"/>
</dbReference>
<keyword evidence="4 9" id="KW-1015">Disulfide bond</keyword>
<dbReference type="InterPro" id="IPR013785">
    <property type="entry name" value="Aldolase_TIM"/>
</dbReference>
<evidence type="ECO:0000256" key="8">
    <source>
        <dbReference type="PIRSR" id="PIRSR038193-2"/>
    </source>
</evidence>
<name>A0A401PHC1_SCYTO</name>
<feature type="active site" description="Proton donor" evidence="7">
    <location>
        <position position="147"/>
    </location>
</feature>
<dbReference type="GO" id="GO:0005975">
    <property type="term" value="P:carbohydrate metabolic process"/>
    <property type="evidence" value="ECO:0007669"/>
    <property type="project" value="UniProtKB-UniRule"/>
</dbReference>
<feature type="disulfide bond" evidence="9">
    <location>
        <begin position="439"/>
        <end position="445"/>
    </location>
</feature>
<evidence type="ECO:0000256" key="10">
    <source>
        <dbReference type="RuleBase" id="RU610713"/>
    </source>
</evidence>
<evidence type="ECO:0000256" key="2">
    <source>
        <dbReference type="ARBA" id="ARBA00008871"/>
    </source>
</evidence>
<reference evidence="11 12" key="1">
    <citation type="journal article" date="2018" name="Nat. Ecol. Evol.">
        <title>Shark genomes provide insights into elasmobranch evolution and the origin of vertebrates.</title>
        <authorList>
            <person name="Hara Y"/>
            <person name="Yamaguchi K"/>
            <person name="Onimaru K"/>
            <person name="Kadota M"/>
            <person name="Koyanagi M"/>
            <person name="Keeley SD"/>
            <person name="Tatsumi K"/>
            <person name="Tanaka K"/>
            <person name="Motone F"/>
            <person name="Kageyama Y"/>
            <person name="Nozu R"/>
            <person name="Adachi N"/>
            <person name="Nishimura O"/>
            <person name="Nakagawa R"/>
            <person name="Tanegashima C"/>
            <person name="Kiyatake I"/>
            <person name="Matsumoto R"/>
            <person name="Murakumo K"/>
            <person name="Nishida K"/>
            <person name="Terakita A"/>
            <person name="Kuratani S"/>
            <person name="Sato K"/>
            <person name="Hyodo S Kuraku.S."/>
        </authorList>
    </citation>
    <scope>NUCLEOTIDE SEQUENCE [LARGE SCALE GENOMIC DNA]</scope>
</reference>
<dbReference type="AlphaFoldDB" id="A0A401PHC1"/>
<dbReference type="PANTHER" id="PTHR11769">
    <property type="entry name" value="HYALURONIDASE"/>
    <property type="match status" value="1"/>
</dbReference>
<evidence type="ECO:0000256" key="7">
    <source>
        <dbReference type="PIRSR" id="PIRSR038193-1"/>
    </source>
</evidence>
<dbReference type="FunFam" id="3.20.20.70:FF:000065">
    <property type="entry name" value="Hyaluronidase"/>
    <property type="match status" value="1"/>
</dbReference>
<dbReference type="OrthoDB" id="5796153at2759"/>
<dbReference type="InterPro" id="IPR017853">
    <property type="entry name" value="GH"/>
</dbReference>
<feature type="glycosylation site" description="N-linked (GlcNAc...) asparagine" evidence="8">
    <location>
        <position position="370"/>
    </location>
</feature>
<evidence type="ECO:0000256" key="4">
    <source>
        <dbReference type="ARBA" id="ARBA00023157"/>
    </source>
</evidence>
<dbReference type="Pfam" id="PF01630">
    <property type="entry name" value="Glyco_hydro_56"/>
    <property type="match status" value="1"/>
</dbReference>
<dbReference type="PRINTS" id="PR00846">
    <property type="entry name" value="GLHYDRLASE56"/>
</dbReference>
<keyword evidence="3 10" id="KW-0378">Hydrolase</keyword>
<gene>
    <name evidence="11" type="ORF">scyTo_0006346</name>
</gene>
<dbReference type="STRING" id="75743.A0A401PHC1"/>
<keyword evidence="5 10" id="KW-0326">Glycosidase</keyword>
<feature type="disulfide bond" evidence="9">
    <location>
        <begin position="223"/>
        <end position="239"/>
    </location>
</feature>
<dbReference type="PIRSF" id="PIRSF038193">
    <property type="entry name" value="Hyaluronidase"/>
    <property type="match status" value="1"/>
</dbReference>
<comment type="similarity">
    <text evidence="2 6 10">Belongs to the glycosyl hydrolase 56 family.</text>
</comment>
<dbReference type="GO" id="GO:0004415">
    <property type="term" value="F:hyalurononglucosaminidase activity"/>
    <property type="evidence" value="ECO:0007669"/>
    <property type="project" value="UniProtKB-UniRule"/>
</dbReference>
<evidence type="ECO:0000256" key="3">
    <source>
        <dbReference type="ARBA" id="ARBA00022801"/>
    </source>
</evidence>
<evidence type="ECO:0000256" key="6">
    <source>
        <dbReference type="PIRNR" id="PIRNR038193"/>
    </source>
</evidence>
<dbReference type="GO" id="GO:0001669">
    <property type="term" value="C:acrosomal vesicle"/>
    <property type="evidence" value="ECO:0007669"/>
    <property type="project" value="TreeGrafter"/>
</dbReference>
<dbReference type="InterPro" id="IPR018155">
    <property type="entry name" value="Hyaluronidase"/>
</dbReference>
<dbReference type="OMA" id="NRRWGFY"/>
<organism evidence="11 12">
    <name type="scientific">Scyliorhinus torazame</name>
    <name type="common">Cloudy catshark</name>
    <name type="synonym">Catulus torazame</name>
    <dbReference type="NCBI Taxonomy" id="75743"/>
    <lineage>
        <taxon>Eukaryota</taxon>
        <taxon>Metazoa</taxon>
        <taxon>Chordata</taxon>
        <taxon>Craniata</taxon>
        <taxon>Vertebrata</taxon>
        <taxon>Chondrichthyes</taxon>
        <taxon>Elasmobranchii</taxon>
        <taxon>Galeomorphii</taxon>
        <taxon>Galeoidea</taxon>
        <taxon>Carcharhiniformes</taxon>
        <taxon>Scyliorhinidae</taxon>
        <taxon>Scyliorhinus</taxon>
    </lineage>
</organism>
<evidence type="ECO:0000256" key="5">
    <source>
        <dbReference type="ARBA" id="ARBA00023295"/>
    </source>
</evidence>
<accession>A0A401PHC1</accession>
<dbReference type="PRINTS" id="PR00848">
    <property type="entry name" value="SPERMPH20"/>
</dbReference>
<comment type="caution">
    <text evidence="11">The sequence shown here is derived from an EMBL/GenBank/DDBJ whole genome shotgun (WGS) entry which is preliminary data.</text>
</comment>
<feature type="disulfide bond" evidence="9">
    <location>
        <begin position="378"/>
        <end position="389"/>
    </location>
</feature>
<dbReference type="GO" id="GO:0030214">
    <property type="term" value="P:hyaluronan catabolic process"/>
    <property type="evidence" value="ECO:0007669"/>
    <property type="project" value="TreeGrafter"/>
</dbReference>
<evidence type="ECO:0000256" key="9">
    <source>
        <dbReference type="PIRSR" id="PIRSR038193-3"/>
    </source>
</evidence>
<feature type="disulfide bond" evidence="9">
    <location>
        <begin position="58"/>
        <end position="353"/>
    </location>
</feature>